<accession>E3H989</accession>
<sequence>MQNLIFLLIGFIPLIYGANFLVDGSSSLAKKFNIPNIVIGLTVVAFGTSAPELIVNVFSSLQKTSDITMGNIIGSNIFNIAVILGVTSVLKNLNVKTSTTWKEIPMALMAVVLVVIMINDVTIDKNKISELSRIDGMVLISFFIIFLSYTLSIVKSGKSEEKIEIKEYTVLKSSMLTILGFAMLVIGGKVIVIFAVKLAKSMDISERIIGLTIVSMGTSLPELATSISAALKNNVDIAIGNVVGSNIFNILFVLGISSIIYPIPLLDGVNLDIALNISLNLLLFLFVFSGKGRKVERWEGIFFIMIYILYLAYLIY</sequence>
<dbReference type="InterPro" id="IPR044880">
    <property type="entry name" value="NCX_ion-bd_dom_sf"/>
</dbReference>
<keyword evidence="3 5" id="KW-1133">Transmembrane helix</keyword>
<feature type="domain" description="Sodium/calcium exchanger membrane region" evidence="6">
    <location>
        <begin position="4"/>
        <end position="150"/>
    </location>
</feature>
<keyword evidence="2 5" id="KW-0812">Transmembrane</keyword>
<evidence type="ECO:0000259" key="6">
    <source>
        <dbReference type="Pfam" id="PF01699"/>
    </source>
</evidence>
<feature type="transmembrane region" description="Helical" evidence="5">
    <location>
        <begin position="67"/>
        <end position="84"/>
    </location>
</feature>
<dbReference type="InterPro" id="IPR004481">
    <property type="entry name" value="K/Na/Ca-exchanger"/>
</dbReference>
<dbReference type="NCBIfam" id="TIGR00367">
    <property type="entry name" value="calcium/sodium antiporter"/>
    <property type="match status" value="1"/>
</dbReference>
<dbReference type="HOGENOM" id="CLU_007948_0_3_0"/>
<keyword evidence="4 5" id="KW-0472">Membrane</keyword>
<dbReference type="GO" id="GO:0005262">
    <property type="term" value="F:calcium channel activity"/>
    <property type="evidence" value="ECO:0007669"/>
    <property type="project" value="TreeGrafter"/>
</dbReference>
<feature type="transmembrane region" description="Helical" evidence="5">
    <location>
        <begin position="237"/>
        <end position="261"/>
    </location>
</feature>
<evidence type="ECO:0000256" key="1">
    <source>
        <dbReference type="ARBA" id="ARBA00004141"/>
    </source>
</evidence>
<dbReference type="InterPro" id="IPR004837">
    <property type="entry name" value="NaCa_Exmemb"/>
</dbReference>
<dbReference type="EMBL" id="CP002281">
    <property type="protein sequence ID" value="ADO82788.1"/>
    <property type="molecule type" value="Genomic_DNA"/>
</dbReference>
<evidence type="ECO:0000313" key="8">
    <source>
        <dbReference type="Proteomes" id="UP000006875"/>
    </source>
</evidence>
<evidence type="ECO:0000256" key="2">
    <source>
        <dbReference type="ARBA" id="ARBA00022692"/>
    </source>
</evidence>
<protein>
    <submittedName>
        <fullName evidence="7">Na+/Ca+ antiporter, CaCA family</fullName>
    </submittedName>
</protein>
<feature type="transmembrane region" description="Helical" evidence="5">
    <location>
        <begin position="174"/>
        <end position="196"/>
    </location>
</feature>
<dbReference type="Proteomes" id="UP000006875">
    <property type="component" value="Chromosome"/>
</dbReference>
<dbReference type="RefSeq" id="WP_013387456.1">
    <property type="nucleotide sequence ID" value="NC_014632.1"/>
</dbReference>
<dbReference type="PANTHER" id="PTHR10846">
    <property type="entry name" value="SODIUM/POTASSIUM/CALCIUM EXCHANGER"/>
    <property type="match status" value="1"/>
</dbReference>
<feature type="domain" description="Sodium/calcium exchanger membrane region" evidence="6">
    <location>
        <begin position="175"/>
        <end position="315"/>
    </location>
</feature>
<gene>
    <name evidence="7" type="ordered locus">Ilyop_1007</name>
</gene>
<dbReference type="OrthoDB" id="9794225at2"/>
<evidence type="ECO:0000313" key="7">
    <source>
        <dbReference type="EMBL" id="ADO82788.1"/>
    </source>
</evidence>
<comment type="subcellular location">
    <subcellularLocation>
        <location evidence="1">Membrane</location>
        <topology evidence="1">Multi-pass membrane protein</topology>
    </subcellularLocation>
</comment>
<organism evidence="7 8">
    <name type="scientific">Ilyobacter polytropus (strain ATCC 51220 / DSM 2926 / LMG 16218 / CuHBu1)</name>
    <dbReference type="NCBI Taxonomy" id="572544"/>
    <lineage>
        <taxon>Bacteria</taxon>
        <taxon>Fusobacteriati</taxon>
        <taxon>Fusobacteriota</taxon>
        <taxon>Fusobacteriia</taxon>
        <taxon>Fusobacteriales</taxon>
        <taxon>Fusobacteriaceae</taxon>
        <taxon>Ilyobacter</taxon>
    </lineage>
</organism>
<keyword evidence="8" id="KW-1185">Reference proteome</keyword>
<proteinExistence type="predicted"/>
<dbReference type="GO" id="GO:0008273">
    <property type="term" value="F:calcium, potassium:sodium antiporter activity"/>
    <property type="evidence" value="ECO:0007669"/>
    <property type="project" value="TreeGrafter"/>
</dbReference>
<reference evidence="7 8" key="1">
    <citation type="journal article" date="2010" name="Stand. Genomic Sci.">
        <title>Complete genome sequence of Ilyobacter polytropus type strain (CuHbu1).</title>
        <authorList>
            <person name="Sikorski J."/>
            <person name="Chertkov O."/>
            <person name="Lapidus A."/>
            <person name="Nolan M."/>
            <person name="Lucas S."/>
            <person name="Del Rio T.G."/>
            <person name="Tice H."/>
            <person name="Cheng J.F."/>
            <person name="Tapia R."/>
            <person name="Han C."/>
            <person name="Goodwin L."/>
            <person name="Pitluck S."/>
            <person name="Liolios K."/>
            <person name="Ivanova N."/>
            <person name="Mavromatis K."/>
            <person name="Mikhailova N."/>
            <person name="Pati A."/>
            <person name="Chen A."/>
            <person name="Palaniappan K."/>
            <person name="Land M."/>
            <person name="Hauser L."/>
            <person name="Chang Y.J."/>
            <person name="Jeffries C.D."/>
            <person name="Brambilla E."/>
            <person name="Yasawong M."/>
            <person name="Rohde M."/>
            <person name="Pukall R."/>
            <person name="Spring S."/>
            <person name="Goker M."/>
            <person name="Woyke T."/>
            <person name="Bristow J."/>
            <person name="Eisen J.A."/>
            <person name="Markowitz V."/>
            <person name="Hugenholtz P."/>
            <person name="Kyrpides N.C."/>
            <person name="Klenk H.P."/>
        </authorList>
    </citation>
    <scope>NUCLEOTIDE SEQUENCE [LARGE SCALE GENOMIC DNA]</scope>
    <source>
        <strain evidence="8">ATCC 51220 / DSM 2926 / LMG 16218 / CuHBu1</strain>
    </source>
</reference>
<feature type="transmembrane region" description="Helical" evidence="5">
    <location>
        <begin position="33"/>
        <end position="55"/>
    </location>
</feature>
<dbReference type="PANTHER" id="PTHR10846:SF8">
    <property type="entry name" value="INNER MEMBRANE PROTEIN YRBG"/>
    <property type="match status" value="1"/>
</dbReference>
<evidence type="ECO:0000256" key="4">
    <source>
        <dbReference type="ARBA" id="ARBA00023136"/>
    </source>
</evidence>
<dbReference type="Pfam" id="PF01699">
    <property type="entry name" value="Na_Ca_ex"/>
    <property type="match status" value="2"/>
</dbReference>
<dbReference type="AlphaFoldDB" id="E3H989"/>
<feature type="transmembrane region" description="Helical" evidence="5">
    <location>
        <begin position="104"/>
        <end position="122"/>
    </location>
</feature>
<evidence type="ECO:0000256" key="3">
    <source>
        <dbReference type="ARBA" id="ARBA00022989"/>
    </source>
</evidence>
<dbReference type="GO" id="GO:0006874">
    <property type="term" value="P:intracellular calcium ion homeostasis"/>
    <property type="evidence" value="ECO:0007669"/>
    <property type="project" value="TreeGrafter"/>
</dbReference>
<dbReference type="GO" id="GO:0005886">
    <property type="term" value="C:plasma membrane"/>
    <property type="evidence" value="ECO:0007669"/>
    <property type="project" value="TreeGrafter"/>
</dbReference>
<evidence type="ECO:0000256" key="5">
    <source>
        <dbReference type="SAM" id="Phobius"/>
    </source>
</evidence>
<feature type="transmembrane region" description="Helical" evidence="5">
    <location>
        <begin position="298"/>
        <end position="315"/>
    </location>
</feature>
<name>E3H989_ILYPC</name>
<dbReference type="STRING" id="572544.Ilyop_1007"/>
<dbReference type="KEGG" id="ipo:Ilyop_1007"/>
<feature type="transmembrane region" description="Helical" evidence="5">
    <location>
        <begin position="273"/>
        <end position="292"/>
    </location>
</feature>
<dbReference type="Gene3D" id="1.20.1420.30">
    <property type="entry name" value="NCX, central ion-binding region"/>
    <property type="match status" value="1"/>
</dbReference>
<dbReference type="eggNOG" id="COG0530">
    <property type="taxonomic scope" value="Bacteria"/>
</dbReference>
<feature type="transmembrane region" description="Helical" evidence="5">
    <location>
        <begin position="134"/>
        <end position="154"/>
    </location>
</feature>